<proteinExistence type="predicted"/>
<protein>
    <recommendedName>
        <fullName evidence="2">F-box domain-containing protein</fullName>
    </recommendedName>
</protein>
<name>A0A1B1V5P7_9ABAC</name>
<gene>
    <name evidence="1" type="primary">masp9.5</name>
</gene>
<accession>A0A1B1V5P7</accession>
<evidence type="ECO:0000313" key="1">
    <source>
        <dbReference type="EMBL" id="ANW12320.1"/>
    </source>
</evidence>
<organism evidence="1">
    <name type="scientific">Malacosoma sp. alphabaculovirus</name>
    <dbReference type="NCBI Taxonomy" id="1881632"/>
    <lineage>
        <taxon>Viruses</taxon>
        <taxon>Viruses incertae sedis</taxon>
        <taxon>Naldaviricetes</taxon>
        <taxon>Lefavirales</taxon>
        <taxon>Baculoviridae</taxon>
        <taxon>Alphabaculovirus</taxon>
    </lineage>
</organism>
<sequence>MAALQQLPREIYDLIASKLNYEDLLNLTRATGLKPHVTAENDGINFVLLNREDEYLEDLYAHVWIKYLIKYKIVVMDKRQLKRRCSTRPSSSCKYCNHRLCCKLIGCEECCDELFTYKYMFRMVVNDESKFIMVMYTVLKRSISENCMYANRLHEYKHLKRDIARNLFRLTFCDFRRSDIRFFNFCIHVLK</sequence>
<reference evidence="1" key="1">
    <citation type="submission" date="2016-02" db="EMBL/GenBank/DDBJ databases">
        <authorList>
            <person name="Wen L."/>
            <person name="He K."/>
            <person name="Yang H."/>
        </authorList>
    </citation>
    <scope>NUCLEOTIDE SEQUENCE</scope>
    <source>
        <strain evidence="1">164</strain>
    </source>
</reference>
<evidence type="ECO:0008006" key="2">
    <source>
        <dbReference type="Google" id="ProtNLM"/>
    </source>
</evidence>
<dbReference type="EMBL" id="KU696415">
    <property type="protein sequence ID" value="ANW12320.1"/>
    <property type="molecule type" value="Genomic_DNA"/>
</dbReference>